<dbReference type="SMART" id="SM00387">
    <property type="entry name" value="HATPase_c"/>
    <property type="match status" value="1"/>
</dbReference>
<dbReference type="Gene3D" id="3.30.565.10">
    <property type="entry name" value="Histidine kinase-like ATPase, C-terminal domain"/>
    <property type="match status" value="1"/>
</dbReference>
<dbReference type="PRINTS" id="PR00344">
    <property type="entry name" value="BCTRLSENSOR"/>
</dbReference>
<sequence length="248" mass="28552">MPTEEANYYTAVTVAAILLGIIIIYFIITMIRHQRRNMHLYKAKINAEISTLENERKRIVADLHDELGPLLSAVKLRINQLDSEREDDKKIVEFANKHLGDIIIKIKEISYNLLPNTLARNGLIHAAEEYIDKINAVHPLKIRFNYDDDPGLSKEKEVNIYRIFQEIIHNTVKHARADKLEIEMKKQDNQLLLTMIDDGVGFNYEERSKNGSGLGLLNLQSRAEVLNARLLIESAKDKGTKYFFEIPI</sequence>
<keyword evidence="6" id="KW-1133">Transmembrane helix</keyword>
<keyword evidence="9" id="KW-1185">Reference proteome</keyword>
<dbReference type="InterPro" id="IPR036890">
    <property type="entry name" value="HATPase_C_sf"/>
</dbReference>
<protein>
    <recommendedName>
        <fullName evidence="2">histidine kinase</fullName>
        <ecNumber evidence="2">2.7.13.3</ecNumber>
    </recommendedName>
</protein>
<dbReference type="SUPFAM" id="SSF55874">
    <property type="entry name" value="ATPase domain of HSP90 chaperone/DNA topoisomerase II/histidine kinase"/>
    <property type="match status" value="1"/>
</dbReference>
<dbReference type="GO" id="GO:0000160">
    <property type="term" value="P:phosphorelay signal transduction system"/>
    <property type="evidence" value="ECO:0007669"/>
    <property type="project" value="UniProtKB-KW"/>
</dbReference>
<evidence type="ECO:0000313" key="8">
    <source>
        <dbReference type="EMBL" id="MBG9377540.1"/>
    </source>
</evidence>
<keyword evidence="6" id="KW-0812">Transmembrane</keyword>
<dbReference type="GO" id="GO:0004673">
    <property type="term" value="F:protein histidine kinase activity"/>
    <property type="evidence" value="ECO:0007669"/>
    <property type="project" value="UniProtKB-EC"/>
</dbReference>
<dbReference type="Pfam" id="PF02518">
    <property type="entry name" value="HATPase_c"/>
    <property type="match status" value="1"/>
</dbReference>
<evidence type="ECO:0000256" key="6">
    <source>
        <dbReference type="SAM" id="Phobius"/>
    </source>
</evidence>
<evidence type="ECO:0000256" key="4">
    <source>
        <dbReference type="ARBA" id="ARBA00022777"/>
    </source>
</evidence>
<evidence type="ECO:0000256" key="1">
    <source>
        <dbReference type="ARBA" id="ARBA00000085"/>
    </source>
</evidence>
<dbReference type="InterPro" id="IPR005467">
    <property type="entry name" value="His_kinase_dom"/>
</dbReference>
<keyword evidence="4 8" id="KW-0418">Kinase</keyword>
<comment type="caution">
    <text evidence="8">The sequence shown here is derived from an EMBL/GenBank/DDBJ whole genome shotgun (WGS) entry which is preliminary data.</text>
</comment>
<gene>
    <name evidence="8" type="ORF">I5907_14950</name>
</gene>
<dbReference type="EC" id="2.7.13.3" evidence="2"/>
<dbReference type="AlphaFoldDB" id="A0A931E917"/>
<keyword evidence="6" id="KW-0472">Membrane</keyword>
<proteinExistence type="predicted"/>
<dbReference type="EMBL" id="JADWYR010000002">
    <property type="protein sequence ID" value="MBG9377540.1"/>
    <property type="molecule type" value="Genomic_DNA"/>
</dbReference>
<dbReference type="RefSeq" id="WP_196991620.1">
    <property type="nucleotide sequence ID" value="NZ_JADWYR010000002.1"/>
</dbReference>
<dbReference type="InterPro" id="IPR004358">
    <property type="entry name" value="Sig_transdc_His_kin-like_C"/>
</dbReference>
<feature type="domain" description="Histidine kinase" evidence="7">
    <location>
        <begin position="62"/>
        <end position="248"/>
    </location>
</feature>
<evidence type="ECO:0000256" key="5">
    <source>
        <dbReference type="ARBA" id="ARBA00023012"/>
    </source>
</evidence>
<dbReference type="PROSITE" id="PS50109">
    <property type="entry name" value="HIS_KIN"/>
    <property type="match status" value="1"/>
</dbReference>
<evidence type="ECO:0000256" key="3">
    <source>
        <dbReference type="ARBA" id="ARBA00022679"/>
    </source>
</evidence>
<dbReference type="InterPro" id="IPR050482">
    <property type="entry name" value="Sensor_HK_TwoCompSys"/>
</dbReference>
<keyword evidence="5" id="KW-0902">Two-component regulatory system</keyword>
<dbReference type="CDD" id="cd16917">
    <property type="entry name" value="HATPase_UhpB-NarQ-NarX-like"/>
    <property type="match status" value="1"/>
</dbReference>
<feature type="transmembrane region" description="Helical" evidence="6">
    <location>
        <begin position="6"/>
        <end position="28"/>
    </location>
</feature>
<comment type="catalytic activity">
    <reaction evidence="1">
        <text>ATP + protein L-histidine = ADP + protein N-phospho-L-histidine.</text>
        <dbReference type="EC" id="2.7.13.3"/>
    </reaction>
</comment>
<dbReference type="Gene3D" id="1.20.5.1930">
    <property type="match status" value="1"/>
</dbReference>
<dbReference type="PANTHER" id="PTHR24421">
    <property type="entry name" value="NITRATE/NITRITE SENSOR PROTEIN NARX-RELATED"/>
    <property type="match status" value="1"/>
</dbReference>
<organism evidence="8 9">
    <name type="scientific">Panacibacter microcysteis</name>
    <dbReference type="NCBI Taxonomy" id="2793269"/>
    <lineage>
        <taxon>Bacteria</taxon>
        <taxon>Pseudomonadati</taxon>
        <taxon>Bacteroidota</taxon>
        <taxon>Chitinophagia</taxon>
        <taxon>Chitinophagales</taxon>
        <taxon>Chitinophagaceae</taxon>
        <taxon>Panacibacter</taxon>
    </lineage>
</organism>
<dbReference type="Proteomes" id="UP000628448">
    <property type="component" value="Unassembled WGS sequence"/>
</dbReference>
<evidence type="ECO:0000313" key="9">
    <source>
        <dbReference type="Proteomes" id="UP000628448"/>
    </source>
</evidence>
<evidence type="ECO:0000259" key="7">
    <source>
        <dbReference type="PROSITE" id="PS50109"/>
    </source>
</evidence>
<accession>A0A931E917</accession>
<dbReference type="InterPro" id="IPR003594">
    <property type="entry name" value="HATPase_dom"/>
</dbReference>
<evidence type="ECO:0000256" key="2">
    <source>
        <dbReference type="ARBA" id="ARBA00012438"/>
    </source>
</evidence>
<reference evidence="8" key="1">
    <citation type="submission" date="2020-11" db="EMBL/GenBank/DDBJ databases">
        <title>Bacterial whole genome sequence for Panacibacter sp. DH6.</title>
        <authorList>
            <person name="Le V."/>
            <person name="Ko S."/>
            <person name="Ahn C.-Y."/>
            <person name="Oh H.-M."/>
        </authorList>
    </citation>
    <scope>NUCLEOTIDE SEQUENCE</scope>
    <source>
        <strain evidence="8">DH6</strain>
    </source>
</reference>
<name>A0A931E917_9BACT</name>
<keyword evidence="3" id="KW-0808">Transferase</keyword>